<dbReference type="RefSeq" id="WP_197703233.1">
    <property type="nucleotide sequence ID" value="NZ_AP014936.1"/>
</dbReference>
<dbReference type="PANTHER" id="PTHR19328">
    <property type="entry name" value="HEDGEHOG-INTERACTING PROTEIN"/>
    <property type="match status" value="1"/>
</dbReference>
<dbReference type="KEGG" id="sva:SVA_2959"/>
<name>A0A1B4VFI7_9GAMM</name>
<organism evidence="2 3">
    <name type="scientific">Sulfurifustis variabilis</name>
    <dbReference type="NCBI Taxonomy" id="1675686"/>
    <lineage>
        <taxon>Bacteria</taxon>
        <taxon>Pseudomonadati</taxon>
        <taxon>Pseudomonadota</taxon>
        <taxon>Gammaproteobacteria</taxon>
        <taxon>Acidiferrobacterales</taxon>
        <taxon>Acidiferrobacteraceae</taxon>
        <taxon>Sulfurifustis</taxon>
    </lineage>
</organism>
<dbReference type="EMBL" id="AP014936">
    <property type="protein sequence ID" value="BAU49507.1"/>
    <property type="molecule type" value="Genomic_DNA"/>
</dbReference>
<dbReference type="Gene3D" id="2.120.10.30">
    <property type="entry name" value="TolB, C-terminal domain"/>
    <property type="match status" value="1"/>
</dbReference>
<feature type="domain" description="Glucose/Sorbosone dehydrogenase" evidence="1">
    <location>
        <begin position="43"/>
        <end position="379"/>
    </location>
</feature>
<dbReference type="AlphaFoldDB" id="A0A1B4VFI7"/>
<protein>
    <submittedName>
        <fullName evidence="2">Glucose sorbosone dehydrogenase</fullName>
    </submittedName>
</protein>
<gene>
    <name evidence="2" type="ORF">SVA_2959</name>
</gene>
<dbReference type="PANTHER" id="PTHR19328:SF75">
    <property type="entry name" value="ALDOSE SUGAR DEHYDROGENASE YLII"/>
    <property type="match status" value="1"/>
</dbReference>
<evidence type="ECO:0000259" key="1">
    <source>
        <dbReference type="Pfam" id="PF07995"/>
    </source>
</evidence>
<proteinExistence type="predicted"/>
<dbReference type="SUPFAM" id="SSF50952">
    <property type="entry name" value="Soluble quinoprotein glucose dehydrogenase"/>
    <property type="match status" value="1"/>
</dbReference>
<sequence length="386" mass="41751">MALWRDSAFACLLLAAACGSSDDARRIEIPVIALEEVGTGFVDPVHLAASGDGSGRLFVVEQRGTVRAIENGRPAAQRFLDIGARVESGGEKGLLSIAFHPRYADNRTFFVDYTTRIEGRLTSIVSRWREAGGRADPASEEVLLAIDQPFDNHNGGQLAFGPDGFLYIGKGDGGSGNDPHGHGQNAGTLLGALLRIDVDAVDPPLAYRIPPDNPFVGQAGARGEIYAYGLRNPWRFSFDPETGLLYLGDVGQGAREEIDVVTRGGNYGWRIMEGDICTPGVNPRCDPTGLIPPIHVYPTGDLGRSVTGGFVYRGTRVPALTGLYVYADYLSGRIWALRYDGTRVTEQRELLHTPYRISTFGRDDEGELYVADHAGGRIFRIVPAGN</sequence>
<evidence type="ECO:0000313" key="3">
    <source>
        <dbReference type="Proteomes" id="UP000218899"/>
    </source>
</evidence>
<dbReference type="Proteomes" id="UP000218899">
    <property type="component" value="Chromosome"/>
</dbReference>
<evidence type="ECO:0000313" key="2">
    <source>
        <dbReference type="EMBL" id="BAU49507.1"/>
    </source>
</evidence>
<keyword evidence="3" id="KW-1185">Reference proteome</keyword>
<dbReference type="InterPro" id="IPR011042">
    <property type="entry name" value="6-blade_b-propeller_TolB-like"/>
</dbReference>
<accession>A0A1B4VFI7</accession>
<dbReference type="InterPro" id="IPR012938">
    <property type="entry name" value="Glc/Sorbosone_DH"/>
</dbReference>
<dbReference type="Pfam" id="PF07995">
    <property type="entry name" value="GSDH"/>
    <property type="match status" value="1"/>
</dbReference>
<dbReference type="InterPro" id="IPR011041">
    <property type="entry name" value="Quinoprot_gluc/sorb_DH_b-prop"/>
</dbReference>
<dbReference type="PROSITE" id="PS51257">
    <property type="entry name" value="PROKAR_LIPOPROTEIN"/>
    <property type="match status" value="1"/>
</dbReference>
<reference evidence="2 3" key="1">
    <citation type="submission" date="2015-08" db="EMBL/GenBank/DDBJ databases">
        <title>Complete genome sequence of Sulfurifustis variabilis.</title>
        <authorList>
            <person name="Miura A."/>
            <person name="Kojima H."/>
            <person name="Fukui M."/>
        </authorList>
    </citation>
    <scope>NUCLEOTIDE SEQUENCE [LARGE SCALE GENOMIC DNA]</scope>
    <source>
        <strain evidence="3">skN76</strain>
    </source>
</reference>